<keyword evidence="6" id="KW-1185">Reference proteome</keyword>
<dbReference type="InterPro" id="IPR035979">
    <property type="entry name" value="RBD_domain_sf"/>
</dbReference>
<name>A0AAV7IG54_COTGL</name>
<dbReference type="AlphaFoldDB" id="A0AAV7IG54"/>
<evidence type="ECO:0000313" key="6">
    <source>
        <dbReference type="Proteomes" id="UP000826195"/>
    </source>
</evidence>
<feature type="compositionally biased region" description="Basic and acidic residues" evidence="3">
    <location>
        <begin position="233"/>
        <end position="245"/>
    </location>
</feature>
<dbReference type="SUPFAM" id="SSF54928">
    <property type="entry name" value="RNA-binding domain, RBD"/>
    <property type="match status" value="1"/>
</dbReference>
<dbReference type="SMART" id="SM00360">
    <property type="entry name" value="RRM"/>
    <property type="match status" value="1"/>
</dbReference>
<dbReference type="GO" id="GO:0003723">
    <property type="term" value="F:RNA binding"/>
    <property type="evidence" value="ECO:0007669"/>
    <property type="project" value="UniProtKB-UniRule"/>
</dbReference>
<evidence type="ECO:0000256" key="1">
    <source>
        <dbReference type="ARBA" id="ARBA00022884"/>
    </source>
</evidence>
<dbReference type="InterPro" id="IPR012677">
    <property type="entry name" value="Nucleotide-bd_a/b_plait_sf"/>
</dbReference>
<accession>A0AAV7IG54</accession>
<reference evidence="5 6" key="1">
    <citation type="journal article" date="2021" name="J. Hered.">
        <title>A chromosome-level genome assembly of the parasitoid wasp, Cotesia glomerata (Hymenoptera: Braconidae).</title>
        <authorList>
            <person name="Pinto B.J."/>
            <person name="Weis J.J."/>
            <person name="Gamble T."/>
            <person name="Ode P.J."/>
            <person name="Paul R."/>
            <person name="Zaspel J.M."/>
        </authorList>
    </citation>
    <scope>NUCLEOTIDE SEQUENCE [LARGE SCALE GENOMIC DNA]</scope>
    <source>
        <strain evidence="5">CgM1</strain>
    </source>
</reference>
<gene>
    <name evidence="5" type="ORF">KQX54_005296</name>
</gene>
<dbReference type="Pfam" id="PF00076">
    <property type="entry name" value="RRM_1"/>
    <property type="match status" value="1"/>
</dbReference>
<proteinExistence type="predicted"/>
<dbReference type="Gene3D" id="3.30.70.330">
    <property type="match status" value="1"/>
</dbReference>
<feature type="region of interest" description="Disordered" evidence="3">
    <location>
        <begin position="345"/>
        <end position="365"/>
    </location>
</feature>
<dbReference type="CDD" id="cd12363">
    <property type="entry name" value="RRM_TRA2"/>
    <property type="match status" value="1"/>
</dbReference>
<feature type="compositionally biased region" description="Basic residues" evidence="3">
    <location>
        <begin position="50"/>
        <end position="63"/>
    </location>
</feature>
<evidence type="ECO:0000256" key="3">
    <source>
        <dbReference type="SAM" id="MobiDB-lite"/>
    </source>
</evidence>
<evidence type="ECO:0000256" key="2">
    <source>
        <dbReference type="PROSITE-ProRule" id="PRU00176"/>
    </source>
</evidence>
<keyword evidence="1 2" id="KW-0694">RNA-binding</keyword>
<feature type="region of interest" description="Disordered" evidence="3">
    <location>
        <begin position="233"/>
        <end position="272"/>
    </location>
</feature>
<evidence type="ECO:0000259" key="4">
    <source>
        <dbReference type="PROSITE" id="PS50102"/>
    </source>
</evidence>
<dbReference type="InterPro" id="IPR000504">
    <property type="entry name" value="RRM_dom"/>
</dbReference>
<dbReference type="PANTHER" id="PTHR48034">
    <property type="entry name" value="TRANSFORMER-2 SEX-DETERMINING PROTEIN-RELATED"/>
    <property type="match status" value="1"/>
</dbReference>
<comment type="caution">
    <text evidence="5">The sequence shown here is derived from an EMBL/GenBank/DDBJ whole genome shotgun (WGS) entry which is preliminary data.</text>
</comment>
<dbReference type="InterPro" id="IPR050441">
    <property type="entry name" value="RBM"/>
</dbReference>
<evidence type="ECO:0000313" key="5">
    <source>
        <dbReference type="EMBL" id="KAH0552078.1"/>
    </source>
</evidence>
<dbReference type="PROSITE" id="PS50102">
    <property type="entry name" value="RRM"/>
    <property type="match status" value="1"/>
</dbReference>
<protein>
    <recommendedName>
        <fullName evidence="4">RRM domain-containing protein</fullName>
    </recommendedName>
</protein>
<feature type="compositionally biased region" description="Basic and acidic residues" evidence="3">
    <location>
        <begin position="38"/>
        <end position="49"/>
    </location>
</feature>
<feature type="compositionally biased region" description="Basic residues" evidence="3">
    <location>
        <begin position="109"/>
        <end position="124"/>
    </location>
</feature>
<feature type="domain" description="RRM" evidence="4">
    <location>
        <begin position="134"/>
        <end position="212"/>
    </location>
</feature>
<feature type="compositionally biased region" description="Polar residues" evidence="3">
    <location>
        <begin position="346"/>
        <end position="365"/>
    </location>
</feature>
<dbReference type="EMBL" id="JAHXZJ010001492">
    <property type="protein sequence ID" value="KAH0552078.1"/>
    <property type="molecule type" value="Genomic_DNA"/>
</dbReference>
<organism evidence="5 6">
    <name type="scientific">Cotesia glomerata</name>
    <name type="common">Lepidopteran parasitic wasp</name>
    <name type="synonym">Apanteles glomeratus</name>
    <dbReference type="NCBI Taxonomy" id="32391"/>
    <lineage>
        <taxon>Eukaryota</taxon>
        <taxon>Metazoa</taxon>
        <taxon>Ecdysozoa</taxon>
        <taxon>Arthropoda</taxon>
        <taxon>Hexapoda</taxon>
        <taxon>Insecta</taxon>
        <taxon>Pterygota</taxon>
        <taxon>Neoptera</taxon>
        <taxon>Endopterygota</taxon>
        <taxon>Hymenoptera</taxon>
        <taxon>Apocrita</taxon>
        <taxon>Ichneumonoidea</taxon>
        <taxon>Braconidae</taxon>
        <taxon>Microgastrinae</taxon>
        <taxon>Cotesia</taxon>
    </lineage>
</organism>
<sequence length="365" mass="42668">MSDIEHSGSRSASPRRPRTADGGIRDSRSRSRSRKSRERKERPVKEYSRSRSRSVSRGRKPYRNTKYAAGRSRSRSRSPYRGGDGRYSRSRSRSYSRSRYSRERDRNIYRSHSRSPMSSRRRHVGNRDNPCPSRCLGVFGLSIYTTELQIHHIFSKYGPVERVEVVIDAKTGRSRGFCFVYFKSSEDAKVAKEQCSGMEIDGRRIRVDFSITQRAHTPTPGIYMGKPTYLHDRGWNGPRRRESSNHRSSYRRSPSPYYNRRRPRYDRSRSRSYSPRFESRECLLGKNSYSNFQDLKGFNLALTKNMIQSRSLKEQLRTAKGVSRLYLKNEESTGLLVVNHQDKIQTENTHQAPQIQEYNNTGDFE</sequence>
<feature type="region of interest" description="Disordered" evidence="3">
    <location>
        <begin position="1"/>
        <end position="129"/>
    </location>
</feature>
<dbReference type="Proteomes" id="UP000826195">
    <property type="component" value="Unassembled WGS sequence"/>
</dbReference>